<name>A0A9W7D286_9STRA</name>
<dbReference type="Gene3D" id="2.30.30.100">
    <property type="match status" value="1"/>
</dbReference>
<keyword evidence="3" id="KW-1185">Reference proteome</keyword>
<comment type="caution">
    <text evidence="2">The sequence shown here is derived from an EMBL/GenBank/DDBJ whole genome shotgun (WGS) entry which is preliminary data.</text>
</comment>
<proteinExistence type="predicted"/>
<dbReference type="OrthoDB" id="437526at2759"/>
<sequence length="96" mass="10643">MNLVLLDVTHEFVPHNTHERLLREVREGARTPNDAIFSAADRRRNRRALASAGGTQREYTKQLFVRGDNVVSVSAVTGNNVDKRSSGAARSNKPKS</sequence>
<protein>
    <submittedName>
        <fullName evidence="2">Unnamed protein product</fullName>
    </submittedName>
</protein>
<feature type="region of interest" description="Disordered" evidence="1">
    <location>
        <begin position="76"/>
        <end position="96"/>
    </location>
</feature>
<reference evidence="2" key="1">
    <citation type="submission" date="2023-04" db="EMBL/GenBank/DDBJ databases">
        <title>Phytophthora fragariaefolia NBRC 109709.</title>
        <authorList>
            <person name="Ichikawa N."/>
            <person name="Sato H."/>
            <person name="Tonouchi N."/>
        </authorList>
    </citation>
    <scope>NUCLEOTIDE SEQUENCE</scope>
    <source>
        <strain evidence="2">NBRC 109709</strain>
    </source>
</reference>
<evidence type="ECO:0000256" key="1">
    <source>
        <dbReference type="SAM" id="MobiDB-lite"/>
    </source>
</evidence>
<gene>
    <name evidence="2" type="ORF">Pfra01_001833300</name>
</gene>
<dbReference type="EMBL" id="BSXT01002262">
    <property type="protein sequence ID" value="GMF47984.1"/>
    <property type="molecule type" value="Genomic_DNA"/>
</dbReference>
<evidence type="ECO:0000313" key="3">
    <source>
        <dbReference type="Proteomes" id="UP001165121"/>
    </source>
</evidence>
<accession>A0A9W7D286</accession>
<organism evidence="2 3">
    <name type="scientific">Phytophthora fragariaefolia</name>
    <dbReference type="NCBI Taxonomy" id="1490495"/>
    <lineage>
        <taxon>Eukaryota</taxon>
        <taxon>Sar</taxon>
        <taxon>Stramenopiles</taxon>
        <taxon>Oomycota</taxon>
        <taxon>Peronosporomycetes</taxon>
        <taxon>Peronosporales</taxon>
        <taxon>Peronosporaceae</taxon>
        <taxon>Phytophthora</taxon>
    </lineage>
</organism>
<evidence type="ECO:0000313" key="2">
    <source>
        <dbReference type="EMBL" id="GMF47984.1"/>
    </source>
</evidence>
<dbReference type="Proteomes" id="UP001165121">
    <property type="component" value="Unassembled WGS sequence"/>
</dbReference>
<dbReference type="AlphaFoldDB" id="A0A9W7D286"/>